<dbReference type="Proteomes" id="UP001620626">
    <property type="component" value="Unassembled WGS sequence"/>
</dbReference>
<proteinExistence type="inferred from homology"/>
<evidence type="ECO:0000256" key="1">
    <source>
        <dbReference type="ARBA" id="ARBA00004123"/>
    </source>
</evidence>
<dbReference type="SMART" id="SM01284">
    <property type="entry name" value="ECSIT_Cterm"/>
    <property type="match status" value="1"/>
</dbReference>
<evidence type="ECO:0000256" key="5">
    <source>
        <dbReference type="ARBA" id="ARBA00019998"/>
    </source>
</evidence>
<comment type="similarity">
    <text evidence="4">Belongs to the ECSIT family.</text>
</comment>
<feature type="domain" description="ECSIT C-terminal" evidence="12">
    <location>
        <begin position="238"/>
        <end position="363"/>
    </location>
</feature>
<keyword evidence="8" id="KW-0391">Immunity</keyword>
<dbReference type="PANTHER" id="PTHR13113">
    <property type="entry name" value="ECSIT EVOLUTIONARILY CONSERVED SIGNALING INTERMEDIATE IN TOLL PATHWAYS"/>
    <property type="match status" value="1"/>
</dbReference>
<sequence length="388" mass="45129">MFVRAQSLSESVFPLVRSFASSSSSADGFRNTYNPRQPIIWKENFRKVPRNEKTKEAFLKQIEIFQQSRGKRGVGHVEFIEAALRNIKEYNLHKDLDIYKALLNIFPKGDLLPTNIIQKIFWHFPQQQGCTIELLDLMEWHGVQPDKEIHDLVSTIFGPWNYATRKAKRQLYWMPKLKHTNKYLDRRVVEHKKLEGVELAQIALKMMCRDSGTQISSFKAYFAEKGPEHHNWIVSGQSPLQKRIIANLPDQSTCHVDGPSRVWVQDHMLNYVVLSSAASVERDEEITELCVSSHKIFTEDELHKRLWEGHSDYRTNLHQQSDQTILAMAIFGVNSNDFASSWLNHLQEDNPRLGQLSVLIRLKELRRSLEKVNADEGEEGEEEEEDYE</sequence>
<dbReference type="EMBL" id="JBICBT010001152">
    <property type="protein sequence ID" value="KAL3080694.1"/>
    <property type="molecule type" value="Genomic_DNA"/>
</dbReference>
<comment type="caution">
    <text evidence="13">The sequence shown here is derived from an EMBL/GenBank/DDBJ whole genome shotgun (WGS) entry which is preliminary data.</text>
</comment>
<evidence type="ECO:0000313" key="14">
    <source>
        <dbReference type="EMBL" id="KAL3080694.1"/>
    </source>
</evidence>
<evidence type="ECO:0000259" key="12">
    <source>
        <dbReference type="SMART" id="SM01284"/>
    </source>
</evidence>
<protein>
    <recommendedName>
        <fullName evidence="5">Evolutionarily conserved signaling intermediate in Toll pathway, mitochondrial</fullName>
    </recommendedName>
</protein>
<organism evidence="13 15">
    <name type="scientific">Heterodera trifolii</name>
    <dbReference type="NCBI Taxonomy" id="157864"/>
    <lineage>
        <taxon>Eukaryota</taxon>
        <taxon>Metazoa</taxon>
        <taxon>Ecdysozoa</taxon>
        <taxon>Nematoda</taxon>
        <taxon>Chromadorea</taxon>
        <taxon>Rhabditida</taxon>
        <taxon>Tylenchina</taxon>
        <taxon>Tylenchomorpha</taxon>
        <taxon>Tylenchoidea</taxon>
        <taxon>Heteroderidae</taxon>
        <taxon>Heteroderinae</taxon>
        <taxon>Heterodera</taxon>
    </lineage>
</organism>
<evidence type="ECO:0000256" key="6">
    <source>
        <dbReference type="ARBA" id="ARBA00022490"/>
    </source>
</evidence>
<evidence type="ECO:0000256" key="7">
    <source>
        <dbReference type="ARBA" id="ARBA00022588"/>
    </source>
</evidence>
<keyword evidence="6" id="KW-0963">Cytoplasm</keyword>
<name>A0ABD2IGS7_9BILA</name>
<dbReference type="GO" id="GO:0045087">
    <property type="term" value="P:innate immune response"/>
    <property type="evidence" value="ECO:0007669"/>
    <property type="project" value="UniProtKB-KW"/>
</dbReference>
<keyword evidence="9" id="KW-0809">Transit peptide</keyword>
<evidence type="ECO:0000256" key="4">
    <source>
        <dbReference type="ARBA" id="ARBA00007674"/>
    </source>
</evidence>
<evidence type="ECO:0000313" key="15">
    <source>
        <dbReference type="Proteomes" id="UP001620626"/>
    </source>
</evidence>
<dbReference type="Pfam" id="PF06239">
    <property type="entry name" value="ECSIT_N"/>
    <property type="match status" value="1"/>
</dbReference>
<gene>
    <name evidence="14" type="ORF">niasHT_033251</name>
    <name evidence="13" type="ORF">niasHT_037694</name>
</gene>
<evidence type="ECO:0000256" key="3">
    <source>
        <dbReference type="ARBA" id="ARBA00004496"/>
    </source>
</evidence>
<evidence type="ECO:0000256" key="11">
    <source>
        <dbReference type="ARBA" id="ARBA00023242"/>
    </source>
</evidence>
<keyword evidence="7" id="KW-0399">Innate immunity</keyword>
<evidence type="ECO:0000256" key="9">
    <source>
        <dbReference type="ARBA" id="ARBA00022946"/>
    </source>
</evidence>
<evidence type="ECO:0000256" key="2">
    <source>
        <dbReference type="ARBA" id="ARBA00004173"/>
    </source>
</evidence>
<reference evidence="13 15" key="1">
    <citation type="submission" date="2024-10" db="EMBL/GenBank/DDBJ databases">
        <authorList>
            <person name="Kim D."/>
        </authorList>
    </citation>
    <scope>NUCLEOTIDE SEQUENCE [LARGE SCALE GENOMIC DNA]</scope>
    <source>
        <strain evidence="13">BH-2024</strain>
    </source>
</reference>
<evidence type="ECO:0000256" key="10">
    <source>
        <dbReference type="ARBA" id="ARBA00023128"/>
    </source>
</evidence>
<dbReference type="PANTHER" id="PTHR13113:SF1">
    <property type="entry name" value="EVOLUTIONARILY CONSERVED SIGNALING INTERMEDIATE IN TOLL PATHWAY, MITOCHONDRIAL"/>
    <property type="match status" value="1"/>
</dbReference>
<dbReference type="GO" id="GO:0005634">
    <property type="term" value="C:nucleus"/>
    <property type="evidence" value="ECO:0007669"/>
    <property type="project" value="UniProtKB-SubCell"/>
</dbReference>
<comment type="subcellular location">
    <subcellularLocation>
        <location evidence="3">Cytoplasm</location>
    </subcellularLocation>
    <subcellularLocation>
        <location evidence="2">Mitochondrion</location>
    </subcellularLocation>
    <subcellularLocation>
        <location evidence="1">Nucleus</location>
    </subcellularLocation>
</comment>
<dbReference type="AlphaFoldDB" id="A0ABD2IGS7"/>
<dbReference type="EMBL" id="JBICBT010001190">
    <property type="protein sequence ID" value="KAL3079364.1"/>
    <property type="molecule type" value="Genomic_DNA"/>
</dbReference>
<dbReference type="InterPro" id="IPR046448">
    <property type="entry name" value="ECSIT_N"/>
</dbReference>
<evidence type="ECO:0000256" key="8">
    <source>
        <dbReference type="ARBA" id="ARBA00022859"/>
    </source>
</evidence>
<dbReference type="InterPro" id="IPR029342">
    <property type="entry name" value="ECIST_C"/>
</dbReference>
<accession>A0ABD2IGS7</accession>
<keyword evidence="15" id="KW-1185">Reference proteome</keyword>
<keyword evidence="11" id="KW-0539">Nucleus</keyword>
<keyword evidence="10" id="KW-0496">Mitochondrion</keyword>
<dbReference type="InterPro" id="IPR010418">
    <property type="entry name" value="ECSIT"/>
</dbReference>
<evidence type="ECO:0000313" key="13">
    <source>
        <dbReference type="EMBL" id="KAL3079364.1"/>
    </source>
</evidence>
<dbReference type="Pfam" id="PF14784">
    <property type="entry name" value="ECSIT_C"/>
    <property type="match status" value="1"/>
</dbReference>
<dbReference type="GO" id="GO:0005739">
    <property type="term" value="C:mitochondrion"/>
    <property type="evidence" value="ECO:0007669"/>
    <property type="project" value="UniProtKB-SubCell"/>
</dbReference>